<dbReference type="AlphaFoldDB" id="A0AAD4V9U6"/>
<gene>
    <name evidence="1" type="ORF">L3X38_040179</name>
</gene>
<comment type="caution">
    <text evidence="1">The sequence shown here is derived from an EMBL/GenBank/DDBJ whole genome shotgun (WGS) entry which is preliminary data.</text>
</comment>
<proteinExistence type="predicted"/>
<dbReference type="Proteomes" id="UP001054821">
    <property type="component" value="Chromosome 7"/>
</dbReference>
<sequence length="119" mass="12976">MFSASKGSTSCWPRGLQLFSCDLHSKRRHAKGSIDPSCPLLHPPLAPSTQCNLHPCIAKRISVANLKTRKKEPNNTATTTPSKKEESFVIVSSFEPLSFQLQASSFGLAMNANRTSFGL</sequence>
<evidence type="ECO:0000313" key="1">
    <source>
        <dbReference type="EMBL" id="KAI5320471.1"/>
    </source>
</evidence>
<accession>A0AAD4V9U6</accession>
<evidence type="ECO:0000313" key="2">
    <source>
        <dbReference type="Proteomes" id="UP001054821"/>
    </source>
</evidence>
<organism evidence="1 2">
    <name type="scientific">Prunus dulcis</name>
    <name type="common">Almond</name>
    <name type="synonym">Amygdalus dulcis</name>
    <dbReference type="NCBI Taxonomy" id="3755"/>
    <lineage>
        <taxon>Eukaryota</taxon>
        <taxon>Viridiplantae</taxon>
        <taxon>Streptophyta</taxon>
        <taxon>Embryophyta</taxon>
        <taxon>Tracheophyta</taxon>
        <taxon>Spermatophyta</taxon>
        <taxon>Magnoliopsida</taxon>
        <taxon>eudicotyledons</taxon>
        <taxon>Gunneridae</taxon>
        <taxon>Pentapetalae</taxon>
        <taxon>rosids</taxon>
        <taxon>fabids</taxon>
        <taxon>Rosales</taxon>
        <taxon>Rosaceae</taxon>
        <taxon>Amygdaloideae</taxon>
        <taxon>Amygdaleae</taxon>
        <taxon>Prunus</taxon>
    </lineage>
</organism>
<keyword evidence="2" id="KW-1185">Reference proteome</keyword>
<reference evidence="1 2" key="1">
    <citation type="journal article" date="2022" name="G3 (Bethesda)">
        <title>Whole-genome sequence and methylome profiling of the almond [Prunus dulcis (Mill.) D.A. Webb] cultivar 'Nonpareil'.</title>
        <authorList>
            <person name="D'Amico-Willman K.M."/>
            <person name="Ouma W.Z."/>
            <person name="Meulia T."/>
            <person name="Sideli G.M."/>
            <person name="Gradziel T.M."/>
            <person name="Fresnedo-Ramirez J."/>
        </authorList>
    </citation>
    <scope>NUCLEOTIDE SEQUENCE [LARGE SCALE GENOMIC DNA]</scope>
    <source>
        <strain evidence="1">Clone GOH B32 T37-40</strain>
    </source>
</reference>
<name>A0AAD4V9U6_PRUDU</name>
<dbReference type="EMBL" id="JAJFAZ020000007">
    <property type="protein sequence ID" value="KAI5320471.1"/>
    <property type="molecule type" value="Genomic_DNA"/>
</dbReference>
<protein>
    <submittedName>
        <fullName evidence="1">Uncharacterized protein</fullName>
    </submittedName>
</protein>